<dbReference type="Proteomes" id="UP000248706">
    <property type="component" value="Unassembled WGS sequence"/>
</dbReference>
<name>A0A328VJW0_9CHLR</name>
<gene>
    <name evidence="1" type="ORF">A4R35_16755</name>
</gene>
<comment type="caution">
    <text evidence="1">The sequence shown here is derived from an EMBL/GenBank/DDBJ whole genome shotgun (WGS) entry which is preliminary data.</text>
</comment>
<evidence type="ECO:0000313" key="1">
    <source>
        <dbReference type="EMBL" id="RAQ97191.1"/>
    </source>
</evidence>
<dbReference type="EMBL" id="MCIF01000002">
    <property type="protein sequence ID" value="RAQ97191.1"/>
    <property type="molecule type" value="Genomic_DNA"/>
</dbReference>
<reference evidence="1 2" key="1">
    <citation type="submission" date="2016-08" db="EMBL/GenBank/DDBJ databases">
        <title>Analysis of Carbohydrate Active Enzymes in Thermogemmatispora T81 Reveals Carbohydrate Degradation Ability.</title>
        <authorList>
            <person name="Tomazini A."/>
            <person name="Lal S."/>
            <person name="Stott M."/>
            <person name="Henrissat B."/>
            <person name="Polikarpov I."/>
            <person name="Sparling R."/>
            <person name="Levin D.B."/>
        </authorList>
    </citation>
    <scope>NUCLEOTIDE SEQUENCE [LARGE SCALE GENOMIC DNA]</scope>
    <source>
        <strain evidence="1 2">T81</strain>
    </source>
</reference>
<evidence type="ECO:0000313" key="2">
    <source>
        <dbReference type="Proteomes" id="UP000248706"/>
    </source>
</evidence>
<accession>A0A328VJW0</accession>
<organism evidence="1 2">
    <name type="scientific">Thermogemmatispora tikiterensis</name>
    <dbReference type="NCBI Taxonomy" id="1825093"/>
    <lineage>
        <taxon>Bacteria</taxon>
        <taxon>Bacillati</taxon>
        <taxon>Chloroflexota</taxon>
        <taxon>Ktedonobacteria</taxon>
        <taxon>Thermogemmatisporales</taxon>
        <taxon>Thermogemmatisporaceae</taxon>
        <taxon>Thermogemmatispora</taxon>
    </lineage>
</organism>
<proteinExistence type="predicted"/>
<keyword evidence="2" id="KW-1185">Reference proteome</keyword>
<protein>
    <submittedName>
        <fullName evidence="1">Uncharacterized protein</fullName>
    </submittedName>
</protein>
<sequence>MLDGGLAAPVGGVDVVDDQVGREAAQLVGASADRVLVVGELGEITADGGPDVLRDDVGLADVEESGAVGAGQGEGHRLVVRRCDILD</sequence>
<dbReference type="AlphaFoldDB" id="A0A328VJW0"/>